<keyword evidence="18" id="KW-1185">Reference proteome</keyword>
<evidence type="ECO:0000256" key="12">
    <source>
        <dbReference type="ARBA" id="ARBA00022840"/>
    </source>
</evidence>
<keyword evidence="15" id="KW-0675">Receptor</keyword>
<comment type="catalytic activity">
    <reaction evidence="1">
        <text>ATP + protein L-histidine = ADP + protein N-phospho-L-histidine.</text>
        <dbReference type="EC" id="2.7.13.3"/>
    </reaction>
</comment>
<evidence type="ECO:0000256" key="8">
    <source>
        <dbReference type="ARBA" id="ARBA00022679"/>
    </source>
</evidence>
<keyword evidence="5" id="KW-0716">Sensory transduction</keyword>
<evidence type="ECO:0000256" key="10">
    <source>
        <dbReference type="ARBA" id="ARBA00022741"/>
    </source>
</evidence>
<dbReference type="SMART" id="SM00911">
    <property type="entry name" value="HWE_HK"/>
    <property type="match status" value="1"/>
</dbReference>
<proteinExistence type="predicted"/>
<protein>
    <recommendedName>
        <fullName evidence="2">histidine kinase</fullName>
        <ecNumber evidence="2">2.7.13.3</ecNumber>
    </recommendedName>
</protein>
<dbReference type="InterPro" id="IPR013655">
    <property type="entry name" value="PAS_fold_3"/>
</dbReference>
<reference evidence="17" key="2">
    <citation type="submission" date="2023-04" db="EMBL/GenBank/DDBJ databases">
        <authorList>
            <person name="Sun J.-Q."/>
        </authorList>
    </citation>
    <scope>NUCLEOTIDE SEQUENCE</scope>
    <source>
        <strain evidence="17">CC-YY355</strain>
    </source>
</reference>
<dbReference type="PANTHER" id="PTHR41523:SF7">
    <property type="entry name" value="HISTIDINE KINASE"/>
    <property type="match status" value="1"/>
</dbReference>
<dbReference type="InterPro" id="IPR035965">
    <property type="entry name" value="PAS-like_dom_sf"/>
</dbReference>
<keyword evidence="6" id="KW-0285">Flavoprotein</keyword>
<dbReference type="InterPro" id="IPR036890">
    <property type="entry name" value="HATPase_C_sf"/>
</dbReference>
<keyword evidence="4" id="KW-0597">Phosphoprotein</keyword>
<dbReference type="CDD" id="cd00130">
    <property type="entry name" value="PAS"/>
    <property type="match status" value="1"/>
</dbReference>
<keyword evidence="10" id="KW-0547">Nucleotide-binding</keyword>
<comment type="caution">
    <text evidence="17">The sequence shown here is derived from an EMBL/GenBank/DDBJ whole genome shotgun (WGS) entry which is preliminary data.</text>
</comment>
<dbReference type="InterPro" id="IPR001610">
    <property type="entry name" value="PAC"/>
</dbReference>
<evidence type="ECO:0000313" key="18">
    <source>
        <dbReference type="Proteomes" id="UP001160550"/>
    </source>
</evidence>
<keyword evidence="3" id="KW-0600">Photoreceptor protein</keyword>
<accession>A0ABT6MX55</accession>
<sequence>MAWSADRIHPEDQERVIAEIARARETTSPYRSQHRVALRAGEWTWIESRAVPVQDDDGNVSEWFGAATDVSQRVQHERQLRLMVDELNHRVKNNLAIVQSLVAQTLRHCDDPALAAPVIEARLRTLAATHDMLTRDKWSGASIGEIVQVAMDDCLDGGTRVQAHGPPVLLDPQRAVALSMALHELCTNATRHGALSTGEGCVRIEWRIEPAEGSPRLVLEWRESGGPPVQPPSRGGFGTRLLRRGLPHDLDGTVQLDFPPDGVRCRMEAPLSEPQAMP</sequence>
<feature type="domain" description="PAC" evidence="16">
    <location>
        <begin position="30"/>
        <end position="82"/>
    </location>
</feature>
<dbReference type="PROSITE" id="PS50113">
    <property type="entry name" value="PAC"/>
    <property type="match status" value="1"/>
</dbReference>
<keyword evidence="12" id="KW-0067">ATP-binding</keyword>
<dbReference type="EMBL" id="JARYGX010000032">
    <property type="protein sequence ID" value="MDH7454735.1"/>
    <property type="molecule type" value="Genomic_DNA"/>
</dbReference>
<evidence type="ECO:0000256" key="4">
    <source>
        <dbReference type="ARBA" id="ARBA00022553"/>
    </source>
</evidence>
<dbReference type="InterPro" id="IPR000700">
    <property type="entry name" value="PAS-assoc_C"/>
</dbReference>
<keyword evidence="8" id="KW-0808">Transferase</keyword>
<dbReference type="Gene3D" id="3.30.565.10">
    <property type="entry name" value="Histidine kinase-like ATPase, C-terminal domain"/>
    <property type="match status" value="1"/>
</dbReference>
<dbReference type="Pfam" id="PF08447">
    <property type="entry name" value="PAS_3"/>
    <property type="match status" value="1"/>
</dbReference>
<evidence type="ECO:0000256" key="11">
    <source>
        <dbReference type="ARBA" id="ARBA00022777"/>
    </source>
</evidence>
<keyword evidence="13" id="KW-0157">Chromophore</keyword>
<gene>
    <name evidence="17" type="ORF">QF205_16940</name>
</gene>
<dbReference type="SMART" id="SM00086">
    <property type="entry name" value="PAC"/>
    <property type="match status" value="1"/>
</dbReference>
<evidence type="ECO:0000256" key="2">
    <source>
        <dbReference type="ARBA" id="ARBA00012438"/>
    </source>
</evidence>
<keyword evidence="14" id="KW-0843">Virulence</keyword>
<keyword evidence="11 17" id="KW-0418">Kinase</keyword>
<dbReference type="NCBIfam" id="TIGR00229">
    <property type="entry name" value="sensory_box"/>
    <property type="match status" value="1"/>
</dbReference>
<dbReference type="PANTHER" id="PTHR41523">
    <property type="entry name" value="TWO-COMPONENT SYSTEM SENSOR PROTEIN"/>
    <property type="match status" value="1"/>
</dbReference>
<dbReference type="SUPFAM" id="SSF55874">
    <property type="entry name" value="ATPase domain of HSP90 chaperone/DNA topoisomerase II/histidine kinase"/>
    <property type="match status" value="1"/>
</dbReference>
<dbReference type="Gene3D" id="3.30.450.20">
    <property type="entry name" value="PAS domain"/>
    <property type="match status" value="1"/>
</dbReference>
<dbReference type="InterPro" id="IPR011102">
    <property type="entry name" value="Sig_transdc_His_kinase_HWE"/>
</dbReference>
<dbReference type="GO" id="GO:0016301">
    <property type="term" value="F:kinase activity"/>
    <property type="evidence" value="ECO:0007669"/>
    <property type="project" value="UniProtKB-KW"/>
</dbReference>
<evidence type="ECO:0000256" key="7">
    <source>
        <dbReference type="ARBA" id="ARBA00022643"/>
    </source>
</evidence>
<evidence type="ECO:0000256" key="13">
    <source>
        <dbReference type="ARBA" id="ARBA00022991"/>
    </source>
</evidence>
<organism evidence="17 18">
    <name type="scientific">Luteimonas composti</name>
    <dbReference type="NCBI Taxonomy" id="398257"/>
    <lineage>
        <taxon>Bacteria</taxon>
        <taxon>Pseudomonadati</taxon>
        <taxon>Pseudomonadota</taxon>
        <taxon>Gammaproteobacteria</taxon>
        <taxon>Lysobacterales</taxon>
        <taxon>Lysobacteraceae</taxon>
        <taxon>Luteimonas</taxon>
    </lineage>
</organism>
<dbReference type="EC" id="2.7.13.3" evidence="2"/>
<dbReference type="InterPro" id="IPR000014">
    <property type="entry name" value="PAS"/>
</dbReference>
<name>A0ABT6MX55_9GAMM</name>
<keyword evidence="9" id="KW-0677">Repeat</keyword>
<evidence type="ECO:0000313" key="17">
    <source>
        <dbReference type="EMBL" id="MDH7454735.1"/>
    </source>
</evidence>
<evidence type="ECO:0000256" key="5">
    <source>
        <dbReference type="ARBA" id="ARBA00022606"/>
    </source>
</evidence>
<evidence type="ECO:0000256" key="1">
    <source>
        <dbReference type="ARBA" id="ARBA00000085"/>
    </source>
</evidence>
<evidence type="ECO:0000256" key="15">
    <source>
        <dbReference type="ARBA" id="ARBA00023170"/>
    </source>
</evidence>
<evidence type="ECO:0000256" key="14">
    <source>
        <dbReference type="ARBA" id="ARBA00023026"/>
    </source>
</evidence>
<dbReference type="Pfam" id="PF07536">
    <property type="entry name" value="HWE_HK"/>
    <property type="match status" value="1"/>
</dbReference>
<evidence type="ECO:0000256" key="3">
    <source>
        <dbReference type="ARBA" id="ARBA00022543"/>
    </source>
</evidence>
<reference evidence="17" key="1">
    <citation type="journal article" date="2007" name="Int. J. Syst. Evol. Microbiol.">
        <title>Luteimonas composti sp. nov., a moderately thermophilic bacterium isolated from food waste.</title>
        <authorList>
            <person name="Young C.C."/>
            <person name="Kampfer P."/>
            <person name="Chen W.M."/>
            <person name="Yen W.S."/>
            <person name="Arun A.B."/>
            <person name="Lai W.A."/>
            <person name="Shen F.T."/>
            <person name="Rekha P.D."/>
            <person name="Lin K.Y."/>
            <person name="Chou J.H."/>
        </authorList>
    </citation>
    <scope>NUCLEOTIDE SEQUENCE</scope>
    <source>
        <strain evidence="17">CC-YY355</strain>
    </source>
</reference>
<evidence type="ECO:0000256" key="9">
    <source>
        <dbReference type="ARBA" id="ARBA00022737"/>
    </source>
</evidence>
<evidence type="ECO:0000256" key="6">
    <source>
        <dbReference type="ARBA" id="ARBA00022630"/>
    </source>
</evidence>
<dbReference type="Proteomes" id="UP001160550">
    <property type="component" value="Unassembled WGS sequence"/>
</dbReference>
<dbReference type="SUPFAM" id="SSF55785">
    <property type="entry name" value="PYP-like sensor domain (PAS domain)"/>
    <property type="match status" value="1"/>
</dbReference>
<keyword evidence="7" id="KW-0288">FMN</keyword>
<evidence type="ECO:0000259" key="16">
    <source>
        <dbReference type="PROSITE" id="PS50113"/>
    </source>
</evidence>